<evidence type="ECO:0000313" key="5">
    <source>
        <dbReference type="Proteomes" id="UP000185596"/>
    </source>
</evidence>
<evidence type="ECO:0000256" key="1">
    <source>
        <dbReference type="ARBA" id="ARBA00006464"/>
    </source>
</evidence>
<dbReference type="EMBL" id="MSIE01000098">
    <property type="protein sequence ID" value="OLF08242.1"/>
    <property type="molecule type" value="Genomic_DNA"/>
</dbReference>
<feature type="transmembrane region" description="Helical" evidence="2">
    <location>
        <begin position="16"/>
        <end position="40"/>
    </location>
</feature>
<gene>
    <name evidence="4" type="ORF">BU204_34775</name>
</gene>
<name>A0A1Q8C1M8_9PSEU</name>
<dbReference type="GO" id="GO:0016780">
    <property type="term" value="F:phosphotransferase activity, for other substituted phosphate groups"/>
    <property type="evidence" value="ECO:0007669"/>
    <property type="project" value="TreeGrafter"/>
</dbReference>
<keyword evidence="5" id="KW-1185">Reference proteome</keyword>
<organism evidence="4 5">
    <name type="scientific">Actinophytocola xanthii</name>
    <dbReference type="NCBI Taxonomy" id="1912961"/>
    <lineage>
        <taxon>Bacteria</taxon>
        <taxon>Bacillati</taxon>
        <taxon>Actinomycetota</taxon>
        <taxon>Actinomycetes</taxon>
        <taxon>Pseudonocardiales</taxon>
        <taxon>Pseudonocardiaceae</taxon>
    </lineage>
</organism>
<comment type="caution">
    <text evidence="4">The sequence shown here is derived from an EMBL/GenBank/DDBJ whole genome shotgun (WGS) entry which is preliminary data.</text>
</comment>
<evidence type="ECO:0000256" key="2">
    <source>
        <dbReference type="SAM" id="Phobius"/>
    </source>
</evidence>
<keyword evidence="2" id="KW-0812">Transmembrane</keyword>
<keyword evidence="2" id="KW-1133">Transmembrane helix</keyword>
<evidence type="ECO:0000259" key="3">
    <source>
        <dbReference type="Pfam" id="PF02397"/>
    </source>
</evidence>
<protein>
    <submittedName>
        <fullName evidence="4">Glycosyl transferase</fullName>
    </submittedName>
</protein>
<proteinExistence type="inferred from homology"/>
<evidence type="ECO:0000313" key="4">
    <source>
        <dbReference type="EMBL" id="OLF08242.1"/>
    </source>
</evidence>
<dbReference type="OrthoDB" id="9808602at2"/>
<reference evidence="4 5" key="1">
    <citation type="submission" date="2016-12" db="EMBL/GenBank/DDBJ databases">
        <title>The draft genome sequence of Actinophytocola sp. 11-183.</title>
        <authorList>
            <person name="Wang W."/>
            <person name="Yuan L."/>
        </authorList>
    </citation>
    <scope>NUCLEOTIDE SEQUENCE [LARGE SCALE GENOMIC DNA]</scope>
    <source>
        <strain evidence="4 5">11-183</strain>
    </source>
</reference>
<keyword evidence="4" id="KW-0808">Transferase</keyword>
<feature type="domain" description="Bacterial sugar transferase" evidence="3">
    <location>
        <begin position="10"/>
        <end position="181"/>
    </location>
</feature>
<sequence>MTGPCDCRARRLCDVLFAGLGLVVLAPVVLVVAVAVLVALGRPVLFRQTRAGRHGCEFVILKFRTLRPPAHPGEPDRDRRTRLGELLRWTSLDELPQLVNVLKGDMSVIGPRPTLPEQVRHYTPRQRGRLAVRPGMTGWAQVCGRNSLSWPERIELDLWYLERRCWRLDLLIVLRTVGLLLRPRGVVGPGGVNQGFGPRESEVRGVG</sequence>
<dbReference type="InterPro" id="IPR003362">
    <property type="entry name" value="Bact_transf"/>
</dbReference>
<dbReference type="Proteomes" id="UP000185596">
    <property type="component" value="Unassembled WGS sequence"/>
</dbReference>
<dbReference type="PANTHER" id="PTHR30576">
    <property type="entry name" value="COLANIC BIOSYNTHESIS UDP-GLUCOSE LIPID CARRIER TRANSFERASE"/>
    <property type="match status" value="1"/>
</dbReference>
<accession>A0A1Q8C1M8</accession>
<dbReference type="Pfam" id="PF02397">
    <property type="entry name" value="Bac_transf"/>
    <property type="match status" value="1"/>
</dbReference>
<comment type="similarity">
    <text evidence="1">Belongs to the bacterial sugar transferase family.</text>
</comment>
<dbReference type="AlphaFoldDB" id="A0A1Q8C1M8"/>
<dbReference type="PANTHER" id="PTHR30576:SF8">
    <property type="entry name" value="UNDECAPRENYL-PHOSPHATE GALACTOSE PHOSPHOTRANSFERASE"/>
    <property type="match status" value="1"/>
</dbReference>
<dbReference type="STRING" id="1912961.BU204_34775"/>
<keyword evidence="2" id="KW-0472">Membrane</keyword>
<dbReference type="RefSeq" id="WP_075130061.1">
    <property type="nucleotide sequence ID" value="NZ_MSIE01000098.1"/>
</dbReference>